<protein>
    <recommendedName>
        <fullName evidence="3">Translation initiation factor IF-2</fullName>
    </recommendedName>
</protein>
<sequence length="271" mass="29640">MTDSALTTSQSSSFDTNIPHSARLWNYWLGGKDHFAADRQVADAILAMVPEMVTSARADREYLGRVVRHLVGTEGIRQFLDIGTGLPTAENTHEVAQRIAPSTRIVYVDNDPLVLAHARALLTSHPEGATDYLDADLRDTDKVLEAAARTLDFDRPIAVMLLGVLNFVPDNDDAIALVKRLVDAVPSGSFVAISHPTTEINGEVMTEALRLWNEGPAAKMVLRTQAEVATFFPGLEMLEPGVVTCSRWHPDPEHDKVTVEVPHYGGVGRKP</sequence>
<dbReference type="Proteomes" id="UP000635606">
    <property type="component" value="Unassembled WGS sequence"/>
</dbReference>
<dbReference type="Pfam" id="PF04672">
    <property type="entry name" value="Methyltransf_19"/>
    <property type="match status" value="1"/>
</dbReference>
<evidence type="ECO:0000313" key="1">
    <source>
        <dbReference type="EMBL" id="GIJ74572.1"/>
    </source>
</evidence>
<dbReference type="InterPro" id="IPR029063">
    <property type="entry name" value="SAM-dependent_MTases_sf"/>
</dbReference>
<organism evidence="1 2">
    <name type="scientific">Virgisporangium ochraceum</name>
    <dbReference type="NCBI Taxonomy" id="65505"/>
    <lineage>
        <taxon>Bacteria</taxon>
        <taxon>Bacillati</taxon>
        <taxon>Actinomycetota</taxon>
        <taxon>Actinomycetes</taxon>
        <taxon>Micromonosporales</taxon>
        <taxon>Micromonosporaceae</taxon>
        <taxon>Virgisporangium</taxon>
    </lineage>
</organism>
<evidence type="ECO:0008006" key="3">
    <source>
        <dbReference type="Google" id="ProtNLM"/>
    </source>
</evidence>
<dbReference type="PIRSF" id="PIRSF017393">
    <property type="entry name" value="MTase_SAV2177"/>
    <property type="match status" value="1"/>
</dbReference>
<gene>
    <name evidence="1" type="ORF">Voc01_094890</name>
</gene>
<accession>A0A8J4A4U2</accession>
<dbReference type="SUPFAM" id="SSF53335">
    <property type="entry name" value="S-adenosyl-L-methionine-dependent methyltransferases"/>
    <property type="match status" value="1"/>
</dbReference>
<evidence type="ECO:0000313" key="2">
    <source>
        <dbReference type="Proteomes" id="UP000635606"/>
    </source>
</evidence>
<keyword evidence="2" id="KW-1185">Reference proteome</keyword>
<dbReference type="EMBL" id="BOPH01000140">
    <property type="protein sequence ID" value="GIJ74572.1"/>
    <property type="molecule type" value="Genomic_DNA"/>
</dbReference>
<dbReference type="Gene3D" id="3.40.50.150">
    <property type="entry name" value="Vaccinia Virus protein VP39"/>
    <property type="match status" value="1"/>
</dbReference>
<dbReference type="AlphaFoldDB" id="A0A8J4A4U2"/>
<proteinExistence type="predicted"/>
<comment type="caution">
    <text evidence="1">The sequence shown here is derived from an EMBL/GenBank/DDBJ whole genome shotgun (WGS) entry which is preliminary data.</text>
</comment>
<name>A0A8J4A4U2_9ACTN</name>
<reference evidence="1" key="1">
    <citation type="submission" date="2021-01" db="EMBL/GenBank/DDBJ databases">
        <title>Whole genome shotgun sequence of Virgisporangium ochraceum NBRC 16418.</title>
        <authorList>
            <person name="Komaki H."/>
            <person name="Tamura T."/>
        </authorList>
    </citation>
    <scope>NUCLEOTIDE SEQUENCE</scope>
    <source>
        <strain evidence="1">NBRC 16418</strain>
    </source>
</reference>
<dbReference type="RefSeq" id="WP_203934374.1">
    <property type="nucleotide sequence ID" value="NZ_BOPH01000140.1"/>
</dbReference>
<dbReference type="InterPro" id="IPR006764">
    <property type="entry name" value="SAM_dep_MeTrfase_SAV2177_type"/>
</dbReference>